<keyword evidence="2" id="KW-1185">Reference proteome</keyword>
<reference evidence="1" key="1">
    <citation type="submission" date="2023-01" db="EMBL/GenBank/DDBJ databases">
        <title>Colletotrichum chrysophilum M932 genome sequence.</title>
        <authorList>
            <person name="Baroncelli R."/>
        </authorList>
    </citation>
    <scope>NUCLEOTIDE SEQUENCE</scope>
    <source>
        <strain evidence="1">M932</strain>
    </source>
</reference>
<sequence length="160" mass="17914">MTSIPTHPPSSLWCYRSRTPRGRLWTSADPTTQLVPSPLPPFNGNPPQPHPRIHPIPLKVSRAHSAIGALRRMTRWDTRRERERAEGLAQHRAALSCMAGLALTTGRGVTGESAIPQRTWLLVVSKPLQHSDGSSLARRRFCLAGEWWVRTGLLRFDGCR</sequence>
<dbReference type="Proteomes" id="UP001243330">
    <property type="component" value="Unassembled WGS sequence"/>
</dbReference>
<dbReference type="EMBL" id="JAQOWY010000032">
    <property type="protein sequence ID" value="KAK1854700.1"/>
    <property type="molecule type" value="Genomic_DNA"/>
</dbReference>
<evidence type="ECO:0000313" key="2">
    <source>
        <dbReference type="Proteomes" id="UP001243330"/>
    </source>
</evidence>
<protein>
    <submittedName>
        <fullName evidence="1">Uncharacterized protein</fullName>
    </submittedName>
</protein>
<accession>A0AAD9EN45</accession>
<comment type="caution">
    <text evidence="1">The sequence shown here is derived from an EMBL/GenBank/DDBJ whole genome shotgun (WGS) entry which is preliminary data.</text>
</comment>
<dbReference type="AlphaFoldDB" id="A0AAD9EN45"/>
<name>A0AAD9EN45_9PEZI</name>
<gene>
    <name evidence="1" type="ORF">CCHR01_02626</name>
</gene>
<organism evidence="1 2">
    <name type="scientific">Colletotrichum chrysophilum</name>
    <dbReference type="NCBI Taxonomy" id="1836956"/>
    <lineage>
        <taxon>Eukaryota</taxon>
        <taxon>Fungi</taxon>
        <taxon>Dikarya</taxon>
        <taxon>Ascomycota</taxon>
        <taxon>Pezizomycotina</taxon>
        <taxon>Sordariomycetes</taxon>
        <taxon>Hypocreomycetidae</taxon>
        <taxon>Glomerellales</taxon>
        <taxon>Glomerellaceae</taxon>
        <taxon>Colletotrichum</taxon>
        <taxon>Colletotrichum gloeosporioides species complex</taxon>
    </lineage>
</organism>
<proteinExistence type="predicted"/>
<evidence type="ECO:0000313" key="1">
    <source>
        <dbReference type="EMBL" id="KAK1854700.1"/>
    </source>
</evidence>